<dbReference type="Pfam" id="PF00004">
    <property type="entry name" value="AAA"/>
    <property type="match status" value="1"/>
</dbReference>
<feature type="domain" description="AAA+ ATPase" evidence="10">
    <location>
        <begin position="248"/>
        <end position="390"/>
    </location>
</feature>
<dbReference type="Gene3D" id="3.40.50.300">
    <property type="entry name" value="P-loop containing nucleotide triphosphate hydrolases"/>
    <property type="match status" value="1"/>
</dbReference>
<gene>
    <name evidence="12" type="primary">LOC104772325</name>
</gene>
<evidence type="ECO:0000313" key="12">
    <source>
        <dbReference type="RefSeq" id="XP_010495258.1"/>
    </source>
</evidence>
<evidence type="ECO:0000313" key="11">
    <source>
        <dbReference type="Proteomes" id="UP000694864"/>
    </source>
</evidence>
<keyword evidence="3 8" id="KW-0547">Nucleotide-binding</keyword>
<keyword evidence="6" id="KW-0460">Magnesium</keyword>
<dbReference type="SUPFAM" id="SSF52540">
    <property type="entry name" value="P-loop containing nucleoside triphosphate hydrolases"/>
    <property type="match status" value="1"/>
</dbReference>
<feature type="compositionally biased region" description="Basic and acidic residues" evidence="9">
    <location>
        <begin position="458"/>
        <end position="474"/>
    </location>
</feature>
<evidence type="ECO:0000256" key="7">
    <source>
        <dbReference type="ARBA" id="ARBA00049360"/>
    </source>
</evidence>
<keyword evidence="4" id="KW-0378">Hydrolase</keyword>
<keyword evidence="11" id="KW-1185">Reference proteome</keyword>
<dbReference type="InterPro" id="IPR025753">
    <property type="entry name" value="AAA_N_dom"/>
</dbReference>
<evidence type="ECO:0000259" key="10">
    <source>
        <dbReference type="SMART" id="SM00382"/>
    </source>
</evidence>
<dbReference type="Pfam" id="PF14363">
    <property type="entry name" value="AAA_assoc"/>
    <property type="match status" value="1"/>
</dbReference>
<dbReference type="CDD" id="cd19510">
    <property type="entry name" value="RecA-like_BCS1"/>
    <property type="match status" value="1"/>
</dbReference>
<feature type="region of interest" description="Disordered" evidence="9">
    <location>
        <begin position="457"/>
        <end position="492"/>
    </location>
</feature>
<reference evidence="12" key="2">
    <citation type="submission" date="2025-08" db="UniProtKB">
        <authorList>
            <consortium name="RefSeq"/>
        </authorList>
    </citation>
    <scope>IDENTIFICATION</scope>
    <source>
        <tissue evidence="12">Leaf</tissue>
    </source>
</reference>
<dbReference type="InterPro" id="IPR003593">
    <property type="entry name" value="AAA+_ATPase"/>
</dbReference>
<evidence type="ECO:0000256" key="9">
    <source>
        <dbReference type="SAM" id="MobiDB-lite"/>
    </source>
</evidence>
<keyword evidence="5 8" id="KW-0067">ATP-binding</keyword>
<comment type="cofactor">
    <cofactor evidence="1">
        <name>Mg(2+)</name>
        <dbReference type="ChEBI" id="CHEBI:18420"/>
    </cofactor>
</comment>
<dbReference type="Gene3D" id="6.10.280.40">
    <property type="match status" value="1"/>
</dbReference>
<comment type="catalytic activity">
    <reaction evidence="7">
        <text>ATP + H2O = ADP + phosphate + H(+)</text>
        <dbReference type="Rhea" id="RHEA:13065"/>
        <dbReference type="ChEBI" id="CHEBI:15377"/>
        <dbReference type="ChEBI" id="CHEBI:15378"/>
        <dbReference type="ChEBI" id="CHEBI:30616"/>
        <dbReference type="ChEBI" id="CHEBI:43474"/>
        <dbReference type="ChEBI" id="CHEBI:456216"/>
    </reaction>
</comment>
<name>A0ABM0Y4C5_CAMSA</name>
<proteinExistence type="inferred from homology"/>
<accession>A0ABM0Y4C5</accession>
<evidence type="ECO:0000256" key="3">
    <source>
        <dbReference type="ARBA" id="ARBA00022741"/>
    </source>
</evidence>
<feature type="compositionally biased region" description="Basic and acidic residues" evidence="9">
    <location>
        <begin position="481"/>
        <end position="492"/>
    </location>
</feature>
<evidence type="ECO:0000256" key="5">
    <source>
        <dbReference type="ARBA" id="ARBA00022840"/>
    </source>
</evidence>
<dbReference type="Proteomes" id="UP000694864">
    <property type="component" value="Chromosome 20"/>
</dbReference>
<evidence type="ECO:0000256" key="6">
    <source>
        <dbReference type="ARBA" id="ARBA00022842"/>
    </source>
</evidence>
<sequence>MVFFGDLPSPASIFSTYASLAGTVMMIKPMIHTIIPQPVHNFVVSYIKSLVGSRSSTLTLVIMDMNKTERNGMSRQNELYYAAQAYLSSKISPDASKLKMTRDPNNKNVNLYPSEGEVISDVYKGIELKWRYLAGSKKTSTVMDGGVDDETVNWECFELSFDKKHKDLVVKSYVPYVEKKAEVIKNKRRIIKMHSYSTYSLRWESVNFEHPSTFDTMAMTHKLKRSVMEDLDRFIKRKDYYKKVGKAWKRGYLLYGPPGTGKSSLVAAMANHLKFDIYDLQLASVKGDASLRNLLLATKNSSILLVEDIDCSVDLPTRLQPATPTYGPYGASEGSTPLTLSGLLNCIDGLWSSCGDERIVIFTTNNKEKLDPALLRPGRMDMHIYLGHCSFEGFKTLASNYLGLSQDNDDTHRLYPDIKRLIDGEVLTPAQVAEELMKNEDADVALEGLVKVLKRKRSESEKCDDESKKMKILEEGEEDNLTSRRPEQSRVE</sequence>
<dbReference type="InterPro" id="IPR003959">
    <property type="entry name" value="ATPase_AAA_core"/>
</dbReference>
<dbReference type="InterPro" id="IPR027417">
    <property type="entry name" value="P-loop_NTPase"/>
</dbReference>
<evidence type="ECO:0000256" key="4">
    <source>
        <dbReference type="ARBA" id="ARBA00022801"/>
    </source>
</evidence>
<protein>
    <submittedName>
        <fullName evidence="12">AAA-ATPase At5g17750-like</fullName>
    </submittedName>
</protein>
<evidence type="ECO:0000256" key="8">
    <source>
        <dbReference type="RuleBase" id="RU003651"/>
    </source>
</evidence>
<dbReference type="PANTHER" id="PTHR23070">
    <property type="entry name" value="BCS1 AAA-TYPE ATPASE"/>
    <property type="match status" value="1"/>
</dbReference>
<dbReference type="RefSeq" id="XP_010495258.1">
    <property type="nucleotide sequence ID" value="XM_010496956.1"/>
</dbReference>
<dbReference type="PROSITE" id="PS00674">
    <property type="entry name" value="AAA"/>
    <property type="match status" value="1"/>
</dbReference>
<dbReference type="GeneID" id="104772325"/>
<reference evidence="11" key="1">
    <citation type="journal article" date="2014" name="Nat. Commun.">
        <title>The emerging biofuel crop Camelina sativa retains a highly undifferentiated hexaploid genome structure.</title>
        <authorList>
            <person name="Kagale S."/>
            <person name="Koh C."/>
            <person name="Nixon J."/>
            <person name="Bollina V."/>
            <person name="Clarke W.E."/>
            <person name="Tuteja R."/>
            <person name="Spillane C."/>
            <person name="Robinson S.J."/>
            <person name="Links M.G."/>
            <person name="Clarke C."/>
            <person name="Higgins E.E."/>
            <person name="Huebert T."/>
            <person name="Sharpe A.G."/>
            <person name="Parkin I.A."/>
        </authorList>
    </citation>
    <scope>NUCLEOTIDE SEQUENCE [LARGE SCALE GENOMIC DNA]</scope>
    <source>
        <strain evidence="11">cv. DH55</strain>
    </source>
</reference>
<comment type="similarity">
    <text evidence="2">Belongs to the AAA ATPase family. BCS1 subfamily.</text>
</comment>
<evidence type="ECO:0000256" key="1">
    <source>
        <dbReference type="ARBA" id="ARBA00001946"/>
    </source>
</evidence>
<dbReference type="InterPro" id="IPR058017">
    <property type="entry name" value="At3g28540-like_C"/>
</dbReference>
<dbReference type="SMART" id="SM00382">
    <property type="entry name" value="AAA"/>
    <property type="match status" value="1"/>
</dbReference>
<evidence type="ECO:0000256" key="2">
    <source>
        <dbReference type="ARBA" id="ARBA00007448"/>
    </source>
</evidence>
<dbReference type="InterPro" id="IPR003960">
    <property type="entry name" value="ATPase_AAA_CS"/>
</dbReference>
<organism evidence="11 12">
    <name type="scientific">Camelina sativa</name>
    <name type="common">False flax</name>
    <name type="synonym">Myagrum sativum</name>
    <dbReference type="NCBI Taxonomy" id="90675"/>
    <lineage>
        <taxon>Eukaryota</taxon>
        <taxon>Viridiplantae</taxon>
        <taxon>Streptophyta</taxon>
        <taxon>Embryophyta</taxon>
        <taxon>Tracheophyta</taxon>
        <taxon>Spermatophyta</taxon>
        <taxon>Magnoliopsida</taxon>
        <taxon>eudicotyledons</taxon>
        <taxon>Gunneridae</taxon>
        <taxon>Pentapetalae</taxon>
        <taxon>rosids</taxon>
        <taxon>malvids</taxon>
        <taxon>Brassicales</taxon>
        <taxon>Brassicaceae</taxon>
        <taxon>Camelineae</taxon>
        <taxon>Camelina</taxon>
    </lineage>
</organism>
<dbReference type="Pfam" id="PF25568">
    <property type="entry name" value="AAA_lid_At3g28540"/>
    <property type="match status" value="1"/>
</dbReference>
<dbReference type="InterPro" id="IPR050747">
    <property type="entry name" value="Mitochondrial_chaperone_BCS1"/>
</dbReference>